<reference evidence="2" key="2">
    <citation type="submission" date="2021-04" db="EMBL/GenBank/DDBJ databases">
        <title>Genome-wide patterns of bracovirus chromosomal integration into multiple host tissues during parasitism.</title>
        <authorList>
            <person name="Chebbi M.A.C."/>
        </authorList>
    </citation>
    <scope>NUCLEOTIDE SEQUENCE</scope>
    <source>
        <tissue evidence="2">Whole body</tissue>
    </source>
</reference>
<evidence type="ECO:0000259" key="1">
    <source>
        <dbReference type="PROSITE" id="PS51352"/>
    </source>
</evidence>
<dbReference type="PROSITE" id="PS51352">
    <property type="entry name" value="THIOREDOXIN_2"/>
    <property type="match status" value="1"/>
</dbReference>
<sequence length="181" mass="20969">MTFKEDLRLLLKPYYLVNILLSLSYIIAKQVPFICSYLFAEDERELDGEELNRDTRIVWVVAFYTAWNPACNTFAPIYSQLSAEYALENLRFGKIDIGRFPDAGLKYHVSDASTSKQLPTIILFKNGKEVDRRPYADKNGKLVKFLFSLDNMKAAFDLNNIYKFCKTNPLKKKEKKSIKAE</sequence>
<protein>
    <recommendedName>
        <fullName evidence="1">Thioredoxin domain-containing protein</fullName>
    </recommendedName>
</protein>
<accession>A0A8J5UVV8</accession>
<dbReference type="InterPro" id="IPR013766">
    <property type="entry name" value="Thioredoxin_domain"/>
</dbReference>
<dbReference type="GO" id="GO:0015035">
    <property type="term" value="F:protein-disulfide reductase activity"/>
    <property type="evidence" value="ECO:0007669"/>
    <property type="project" value="TreeGrafter"/>
</dbReference>
<evidence type="ECO:0000313" key="3">
    <source>
        <dbReference type="Proteomes" id="UP000729913"/>
    </source>
</evidence>
<dbReference type="AlphaFoldDB" id="A0A8J5UVV8"/>
<evidence type="ECO:0000313" key="2">
    <source>
        <dbReference type="EMBL" id="KAG8039765.1"/>
    </source>
</evidence>
<feature type="domain" description="Thioredoxin" evidence="1">
    <location>
        <begin position="32"/>
        <end position="154"/>
    </location>
</feature>
<dbReference type="EMBL" id="JAAOIC020000032">
    <property type="protein sequence ID" value="KAG8039765.1"/>
    <property type="molecule type" value="Genomic_DNA"/>
</dbReference>
<dbReference type="GO" id="GO:0005737">
    <property type="term" value="C:cytoplasm"/>
    <property type="evidence" value="ECO:0007669"/>
    <property type="project" value="TreeGrafter"/>
</dbReference>
<name>A0A8J5UVV8_9HYME</name>
<gene>
    <name evidence="2" type="ORF">G9C98_000494</name>
</gene>
<dbReference type="Pfam" id="PF00085">
    <property type="entry name" value="Thioredoxin"/>
    <property type="match status" value="1"/>
</dbReference>
<dbReference type="Proteomes" id="UP000729913">
    <property type="component" value="Unassembled WGS sequence"/>
</dbReference>
<keyword evidence="3" id="KW-1185">Reference proteome</keyword>
<dbReference type="PANTHER" id="PTHR45663:SF11">
    <property type="entry name" value="GEO12009P1"/>
    <property type="match status" value="1"/>
</dbReference>
<dbReference type="OrthoDB" id="20229at2759"/>
<reference evidence="2" key="1">
    <citation type="submission" date="2020-03" db="EMBL/GenBank/DDBJ databases">
        <authorList>
            <person name="Chebbi M.A."/>
            <person name="Drezen J.M."/>
        </authorList>
    </citation>
    <scope>NUCLEOTIDE SEQUENCE</scope>
    <source>
        <tissue evidence="2">Whole body</tissue>
    </source>
</reference>
<proteinExistence type="predicted"/>
<dbReference type="PANTHER" id="PTHR45663">
    <property type="entry name" value="GEO12009P1"/>
    <property type="match status" value="1"/>
</dbReference>
<comment type="caution">
    <text evidence="2">The sequence shown here is derived from an EMBL/GenBank/DDBJ whole genome shotgun (WGS) entry which is preliminary data.</text>
</comment>
<organism evidence="2 3">
    <name type="scientific">Cotesia typhae</name>
    <dbReference type="NCBI Taxonomy" id="2053667"/>
    <lineage>
        <taxon>Eukaryota</taxon>
        <taxon>Metazoa</taxon>
        <taxon>Ecdysozoa</taxon>
        <taxon>Arthropoda</taxon>
        <taxon>Hexapoda</taxon>
        <taxon>Insecta</taxon>
        <taxon>Pterygota</taxon>
        <taxon>Neoptera</taxon>
        <taxon>Endopterygota</taxon>
        <taxon>Hymenoptera</taxon>
        <taxon>Apocrita</taxon>
        <taxon>Ichneumonoidea</taxon>
        <taxon>Braconidae</taxon>
        <taxon>Microgastrinae</taxon>
        <taxon>Cotesia</taxon>
    </lineage>
</organism>